<name>A0A6J5LFR6_9CAUD</name>
<protein>
    <submittedName>
        <fullName evidence="1">AAA domain containing protein</fullName>
    </submittedName>
</protein>
<gene>
    <name evidence="1" type="ORF">UFOVP131_61</name>
</gene>
<accession>A0A6J5LFR6</accession>
<organism evidence="1">
    <name type="scientific">uncultured Caudovirales phage</name>
    <dbReference type="NCBI Taxonomy" id="2100421"/>
    <lineage>
        <taxon>Viruses</taxon>
        <taxon>Duplodnaviria</taxon>
        <taxon>Heunggongvirae</taxon>
        <taxon>Uroviricota</taxon>
        <taxon>Caudoviricetes</taxon>
        <taxon>Peduoviridae</taxon>
        <taxon>Maltschvirus</taxon>
        <taxon>Maltschvirus maltsch</taxon>
    </lineage>
</organism>
<proteinExistence type="predicted"/>
<sequence length="172" mass="19237">VNMEVALGGYGKAYQNALDYFNRWTRYQDELALRFGINCIVTCHVFSALVQDPAHGEYHTWDLQLHSPKNQKNYGKREAITQWADMVGFFHEPMFVMRAEKGQNLNRAVSGNQGRVMGVDRTPGWVAGNRYGLSGTIPIPNPSANPPGGCWNYLAQAIHATSGIDLFNRAYA</sequence>
<feature type="non-terminal residue" evidence="1">
    <location>
        <position position="1"/>
    </location>
</feature>
<dbReference type="Pfam" id="PF13479">
    <property type="entry name" value="AAA_24"/>
    <property type="match status" value="1"/>
</dbReference>
<reference evidence="1" key="1">
    <citation type="submission" date="2020-04" db="EMBL/GenBank/DDBJ databases">
        <authorList>
            <person name="Chiriac C."/>
            <person name="Salcher M."/>
            <person name="Ghai R."/>
            <person name="Kavagutti S V."/>
        </authorList>
    </citation>
    <scope>NUCLEOTIDE SEQUENCE</scope>
</reference>
<dbReference type="EMBL" id="LR796252">
    <property type="protein sequence ID" value="CAB4131790.1"/>
    <property type="molecule type" value="Genomic_DNA"/>
</dbReference>
<evidence type="ECO:0000313" key="1">
    <source>
        <dbReference type="EMBL" id="CAB4131790.1"/>
    </source>
</evidence>